<keyword evidence="3" id="KW-1185">Reference proteome</keyword>
<dbReference type="Proteomes" id="UP000619479">
    <property type="component" value="Unassembled WGS sequence"/>
</dbReference>
<dbReference type="Pfam" id="PF12867">
    <property type="entry name" value="DinB_2"/>
    <property type="match status" value="1"/>
</dbReference>
<dbReference type="InterPro" id="IPR034660">
    <property type="entry name" value="DinB/YfiT-like"/>
</dbReference>
<organism evidence="2 3">
    <name type="scientific">Actinoplanes cyaneus</name>
    <dbReference type="NCBI Taxonomy" id="52696"/>
    <lineage>
        <taxon>Bacteria</taxon>
        <taxon>Bacillati</taxon>
        <taxon>Actinomycetota</taxon>
        <taxon>Actinomycetes</taxon>
        <taxon>Micromonosporales</taxon>
        <taxon>Micromonosporaceae</taxon>
        <taxon>Actinoplanes</taxon>
    </lineage>
</organism>
<evidence type="ECO:0000313" key="3">
    <source>
        <dbReference type="Proteomes" id="UP000619479"/>
    </source>
</evidence>
<feature type="domain" description="DinB-like" evidence="1">
    <location>
        <begin position="81"/>
        <end position="222"/>
    </location>
</feature>
<dbReference type="AlphaFoldDB" id="A0A919IYG6"/>
<reference evidence="2" key="1">
    <citation type="submission" date="2021-01" db="EMBL/GenBank/DDBJ databases">
        <title>Whole genome shotgun sequence of Actinoplanes cyaneus NBRC 14990.</title>
        <authorList>
            <person name="Komaki H."/>
            <person name="Tamura T."/>
        </authorList>
    </citation>
    <scope>NUCLEOTIDE SEQUENCE</scope>
    <source>
        <strain evidence="2">NBRC 14990</strain>
    </source>
</reference>
<evidence type="ECO:0000259" key="1">
    <source>
        <dbReference type="Pfam" id="PF12867"/>
    </source>
</evidence>
<protein>
    <recommendedName>
        <fullName evidence="1">DinB-like domain-containing protein</fullName>
    </recommendedName>
</protein>
<dbReference type="SUPFAM" id="SSF109854">
    <property type="entry name" value="DinB/YfiT-like putative metalloenzymes"/>
    <property type="match status" value="1"/>
</dbReference>
<dbReference type="RefSeq" id="WP_239175710.1">
    <property type="nucleotide sequence ID" value="NZ_BAAAUC010000059.1"/>
</dbReference>
<dbReference type="EMBL" id="BOMH01000074">
    <property type="protein sequence ID" value="GID70405.1"/>
    <property type="molecule type" value="Genomic_DNA"/>
</dbReference>
<dbReference type="InterPro" id="IPR024775">
    <property type="entry name" value="DinB-like"/>
</dbReference>
<evidence type="ECO:0000313" key="2">
    <source>
        <dbReference type="EMBL" id="GID70405.1"/>
    </source>
</evidence>
<comment type="caution">
    <text evidence="2">The sequence shown here is derived from an EMBL/GenBank/DDBJ whole genome shotgun (WGS) entry which is preliminary data.</text>
</comment>
<name>A0A919IYG6_9ACTN</name>
<sequence>MTEFINQDFSGAWFRNGLFEGARFRGAYLVNAEIDGDIRGLRVNGVDVAPLVEAELNRRYPERARMKPVDAQGFREAYAILERLWAGTVERARALRPELLHERVDGEFSFIETLRHLIFATDVWVLRAVLGDPSPYSPLGLPHDEMEEMPGVVPWDRSVRPSLNEVLVVRRERADVVRQLLEDFDLEGVTTPVDAPGYPPPAAYPVRRCLGAILTEEWEHRLFAERDLDALTGR</sequence>
<accession>A0A919IYG6</accession>
<dbReference type="Gene3D" id="1.20.120.450">
    <property type="entry name" value="dinb family like domain"/>
    <property type="match status" value="1"/>
</dbReference>
<dbReference type="SUPFAM" id="SSF141571">
    <property type="entry name" value="Pentapeptide repeat-like"/>
    <property type="match status" value="1"/>
</dbReference>
<gene>
    <name evidence="2" type="ORF">Acy02nite_82860</name>
</gene>
<proteinExistence type="predicted"/>